<dbReference type="AlphaFoldDB" id="A0A371CJC0"/>
<evidence type="ECO:0000313" key="2">
    <source>
        <dbReference type="Proteomes" id="UP000256964"/>
    </source>
</evidence>
<dbReference type="Proteomes" id="UP000256964">
    <property type="component" value="Unassembled WGS sequence"/>
</dbReference>
<evidence type="ECO:0000313" key="1">
    <source>
        <dbReference type="EMBL" id="RDX40392.1"/>
    </source>
</evidence>
<sequence length="619" mass="67499">VAMHNDASGTVTPPAADVPMAEAIAEADKTQPPSVGNAQDLLLLLRDPAVLRGLEAMAAAAREPVAATPVSHSHDGRSEVEDISMTFEGSELDANSIAGRQPTAGTAEAQDDEVPTQVGDISDISMTFETSALYNRVDAHGADLLVNVVSLATYEGATPVTAEGVVSASGSKGRKKAKRKRTVAGVVMPDNAGVAVMSQPPSSRTATLEKVPRRSWGALRKALQAGNKTRERGGVVRKRKKCVVTVIAWTELMEEKDDRNPDIFTMRPGRDETNPDSVCVKRVAERLKRLDDFTLLFFDMTNEEWQECREGERIWFDVSLASIFVRVLGVERCARFGYYLEQASTHLFGAREVPDNMGALSHAENTTFIAGTGVRVVRTLAWLEMDEEPEVFPIRLDFDDRVLVSDIQKACSDTSMGLFSWDHATTQWTFHAPEASIRVFKFHSALLVKAPDVGTCIYAGREIRRLQHEAFVVTRCVSAAQEANTGDMVFSVRMQPCKLRRGAGSPAGCTTGRPQCGGEDTSLVGGRRPEATVGHEEDANALGDVAHDAGDVIWARPAKGAEMRRYVASLLVEKYLWHRRSVGHDNSDLPEELKACFPERVCAPLGQGDTCEDAIEVDY</sequence>
<name>A0A371CJC0_9APHY</name>
<organism evidence="1 2">
    <name type="scientific">Lentinus brumalis</name>
    <dbReference type="NCBI Taxonomy" id="2498619"/>
    <lineage>
        <taxon>Eukaryota</taxon>
        <taxon>Fungi</taxon>
        <taxon>Dikarya</taxon>
        <taxon>Basidiomycota</taxon>
        <taxon>Agaricomycotina</taxon>
        <taxon>Agaricomycetes</taxon>
        <taxon>Polyporales</taxon>
        <taxon>Polyporaceae</taxon>
        <taxon>Lentinus</taxon>
    </lineage>
</organism>
<keyword evidence="2" id="KW-1185">Reference proteome</keyword>
<reference evidence="1 2" key="1">
    <citation type="journal article" date="2018" name="Biotechnol. Biofuels">
        <title>Integrative visual omics of the white-rot fungus Polyporus brumalis exposes the biotechnological potential of its oxidative enzymes for delignifying raw plant biomass.</title>
        <authorList>
            <person name="Miyauchi S."/>
            <person name="Rancon A."/>
            <person name="Drula E."/>
            <person name="Hage H."/>
            <person name="Chaduli D."/>
            <person name="Favel A."/>
            <person name="Grisel S."/>
            <person name="Henrissat B."/>
            <person name="Herpoel-Gimbert I."/>
            <person name="Ruiz-Duenas F.J."/>
            <person name="Chevret D."/>
            <person name="Hainaut M."/>
            <person name="Lin J."/>
            <person name="Wang M."/>
            <person name="Pangilinan J."/>
            <person name="Lipzen A."/>
            <person name="Lesage-Meessen L."/>
            <person name="Navarro D."/>
            <person name="Riley R."/>
            <person name="Grigoriev I.V."/>
            <person name="Zhou S."/>
            <person name="Raouche S."/>
            <person name="Rosso M.N."/>
        </authorList>
    </citation>
    <scope>NUCLEOTIDE SEQUENCE [LARGE SCALE GENOMIC DNA]</scope>
    <source>
        <strain evidence="1 2">BRFM 1820</strain>
    </source>
</reference>
<dbReference type="EMBL" id="KZ857559">
    <property type="protein sequence ID" value="RDX40392.1"/>
    <property type="molecule type" value="Genomic_DNA"/>
</dbReference>
<proteinExistence type="predicted"/>
<feature type="non-terminal residue" evidence="1">
    <location>
        <position position="619"/>
    </location>
</feature>
<protein>
    <submittedName>
        <fullName evidence="1">Uncharacterized protein</fullName>
    </submittedName>
</protein>
<gene>
    <name evidence="1" type="ORF">OH76DRAFT_1423736</name>
</gene>
<accession>A0A371CJC0</accession>